<reference evidence="3 4" key="2">
    <citation type="submission" date="2016-08" db="EMBL/GenBank/DDBJ databases">
        <title>Pervasive Adenine N6-methylation of Active Genes in Fungi.</title>
        <authorList>
            <consortium name="DOE Joint Genome Institute"/>
            <person name="Mondo S.J."/>
            <person name="Dannebaum R.O."/>
            <person name="Kuo R.C."/>
            <person name="Labutti K."/>
            <person name="Haridas S."/>
            <person name="Kuo A."/>
            <person name="Salamov A."/>
            <person name="Ahrendt S.R."/>
            <person name="Lipzen A."/>
            <person name="Sullivan W."/>
            <person name="Andreopoulos W.B."/>
            <person name="Clum A."/>
            <person name="Lindquist E."/>
            <person name="Daum C."/>
            <person name="Ramamoorthy G.K."/>
            <person name="Gryganskyi A."/>
            <person name="Culley D."/>
            <person name="Magnuson J.K."/>
            <person name="James T.Y."/>
            <person name="O'Malley M.A."/>
            <person name="Stajich J.E."/>
            <person name="Spatafora J.W."/>
            <person name="Visel A."/>
            <person name="Grigoriev I.V."/>
        </authorList>
    </citation>
    <scope>NUCLEOTIDE SEQUENCE [LARGE SCALE GENOMIC DNA]</scope>
    <source>
        <strain evidence="3 4">S4</strain>
    </source>
</reference>
<dbReference type="InterPro" id="IPR018253">
    <property type="entry name" value="DnaJ_domain_CS"/>
</dbReference>
<dbReference type="PANTHER" id="PTHR44924:SF1">
    <property type="entry name" value="DNAJ SUBFAMILY A MEMBER 2"/>
    <property type="match status" value="1"/>
</dbReference>
<dbReference type="STRING" id="1754192.A0A1Y1WTZ8"/>
<accession>A0A1Y1WTZ8</accession>
<evidence type="ECO:0000259" key="2">
    <source>
        <dbReference type="PROSITE" id="PS50076"/>
    </source>
</evidence>
<dbReference type="PROSITE" id="PS00636">
    <property type="entry name" value="DNAJ_1"/>
    <property type="match status" value="1"/>
</dbReference>
<evidence type="ECO:0000313" key="4">
    <source>
        <dbReference type="Proteomes" id="UP000193944"/>
    </source>
</evidence>
<reference evidence="3 4" key="1">
    <citation type="submission" date="2016-08" db="EMBL/GenBank/DDBJ databases">
        <title>A Parts List for Fungal Cellulosomes Revealed by Comparative Genomics.</title>
        <authorList>
            <consortium name="DOE Joint Genome Institute"/>
            <person name="Haitjema C.H."/>
            <person name="Gilmore S.P."/>
            <person name="Henske J.K."/>
            <person name="Solomon K.V."/>
            <person name="De Groot R."/>
            <person name="Kuo A."/>
            <person name="Mondo S.J."/>
            <person name="Salamov A.A."/>
            <person name="Labutti K."/>
            <person name="Zhao Z."/>
            <person name="Chiniquy J."/>
            <person name="Barry K."/>
            <person name="Brewer H.M."/>
            <person name="Purvine S.O."/>
            <person name="Wright A.T."/>
            <person name="Boxma B."/>
            <person name="Van Alen T."/>
            <person name="Hackstein J.H."/>
            <person name="Baker S.E."/>
            <person name="Grigoriev I.V."/>
            <person name="O'Malley M.A."/>
        </authorList>
    </citation>
    <scope>NUCLEOTIDE SEQUENCE [LARGE SCALE GENOMIC DNA]</scope>
    <source>
        <strain evidence="3 4">S4</strain>
    </source>
</reference>
<feature type="domain" description="J" evidence="2">
    <location>
        <begin position="44"/>
        <end position="109"/>
    </location>
</feature>
<dbReference type="InterPro" id="IPR036869">
    <property type="entry name" value="J_dom_sf"/>
</dbReference>
<dbReference type="Pfam" id="PF00226">
    <property type="entry name" value="DnaJ"/>
    <property type="match status" value="1"/>
</dbReference>
<keyword evidence="1" id="KW-0175">Coiled coil</keyword>
<dbReference type="InterPro" id="IPR026894">
    <property type="entry name" value="DnaJ_X"/>
</dbReference>
<dbReference type="PANTHER" id="PTHR44924">
    <property type="entry name" value="DNAJ SUBFAMILY A MEMBER 2"/>
    <property type="match status" value="1"/>
</dbReference>
<dbReference type="EMBL" id="MCFG01000268">
    <property type="protein sequence ID" value="ORX77011.1"/>
    <property type="molecule type" value="Genomic_DNA"/>
</dbReference>
<evidence type="ECO:0000313" key="3">
    <source>
        <dbReference type="EMBL" id="ORX77011.1"/>
    </source>
</evidence>
<evidence type="ECO:0000256" key="1">
    <source>
        <dbReference type="SAM" id="Coils"/>
    </source>
</evidence>
<name>A0A1Y1WTZ8_9FUNG</name>
<protein>
    <submittedName>
        <fullName evidence="3">DnaJ-domain-containing protein</fullName>
    </submittedName>
</protein>
<gene>
    <name evidence="3" type="ORF">BCR32DRAFT_66374</name>
</gene>
<dbReference type="Gene3D" id="1.10.287.110">
    <property type="entry name" value="DnaJ domain"/>
    <property type="match status" value="1"/>
</dbReference>
<comment type="caution">
    <text evidence="3">The sequence shown here is derived from an EMBL/GenBank/DDBJ whole genome shotgun (WGS) entry which is preliminary data.</text>
</comment>
<dbReference type="InterPro" id="IPR001623">
    <property type="entry name" value="DnaJ_domain"/>
</dbReference>
<dbReference type="CDD" id="cd06257">
    <property type="entry name" value="DnaJ"/>
    <property type="match status" value="1"/>
</dbReference>
<dbReference type="Pfam" id="PF14308">
    <property type="entry name" value="DnaJ-X"/>
    <property type="match status" value="1"/>
</dbReference>
<organism evidence="3 4">
    <name type="scientific">Anaeromyces robustus</name>
    <dbReference type="NCBI Taxonomy" id="1754192"/>
    <lineage>
        <taxon>Eukaryota</taxon>
        <taxon>Fungi</taxon>
        <taxon>Fungi incertae sedis</taxon>
        <taxon>Chytridiomycota</taxon>
        <taxon>Chytridiomycota incertae sedis</taxon>
        <taxon>Neocallimastigomycetes</taxon>
        <taxon>Neocallimastigales</taxon>
        <taxon>Neocallimastigaceae</taxon>
        <taxon>Anaeromyces</taxon>
    </lineage>
</organism>
<feature type="coiled-coil region" evidence="1">
    <location>
        <begin position="304"/>
        <end position="336"/>
    </location>
</feature>
<sequence>MNSLQLRILKKEKKIKRMKNNQFFQNQEKLEAHYCLNEKPLETEYYDILNVSVTATPEEIKKAYRKMALKYHPDKNPDNKEAEDMFKKISEAYQILSDPEKRTKYNKYGKSESGETMMDPGEFFKQQFGGDRFTEYIGDLMIAGEFSDAVNGEGGDMNNPEELEKMRKERREKQNKRVKELVEKLLKKISIHTENVKPYLNNPVELKEREKESLNSFRKIISIEAEELKYESFGIELLHSIGYIYKLKANQAIYQYKSENGAIHKKIFGYTNKFTSKMKERSHVISETVNTVKSAYDLKSSFEKIQIQDLKNEANENLTEEEKRRLKDQLEQEAALKGLNMIWKSSKLEIENTLIEVCDVIFGDTTVSSIEMKERAKAILTIGEVFEKTELQPEMPVTTKA</sequence>
<keyword evidence="4" id="KW-1185">Reference proteome</keyword>
<dbReference type="Proteomes" id="UP000193944">
    <property type="component" value="Unassembled WGS sequence"/>
</dbReference>
<dbReference type="SMART" id="SM00271">
    <property type="entry name" value="DnaJ"/>
    <property type="match status" value="1"/>
</dbReference>
<dbReference type="OrthoDB" id="552049at2759"/>
<dbReference type="PROSITE" id="PS50076">
    <property type="entry name" value="DNAJ_2"/>
    <property type="match status" value="1"/>
</dbReference>
<dbReference type="SUPFAM" id="SSF46565">
    <property type="entry name" value="Chaperone J-domain"/>
    <property type="match status" value="1"/>
</dbReference>
<dbReference type="PRINTS" id="PR00625">
    <property type="entry name" value="JDOMAIN"/>
</dbReference>
<dbReference type="AlphaFoldDB" id="A0A1Y1WTZ8"/>
<proteinExistence type="predicted"/>